<keyword evidence="2 5" id="KW-0645">Protease</keyword>
<dbReference type="InterPro" id="IPR051201">
    <property type="entry name" value="Chloro_Bact_Ser_Proteases"/>
</dbReference>
<keyword evidence="6" id="KW-1185">Reference proteome</keyword>
<dbReference type="InterPro" id="IPR043504">
    <property type="entry name" value="Peptidase_S1_PA_chymotrypsin"/>
</dbReference>
<evidence type="ECO:0000313" key="6">
    <source>
        <dbReference type="Proteomes" id="UP000612585"/>
    </source>
</evidence>
<dbReference type="InterPro" id="IPR001478">
    <property type="entry name" value="PDZ"/>
</dbReference>
<dbReference type="SUPFAM" id="SSF50156">
    <property type="entry name" value="PDZ domain-like"/>
    <property type="match status" value="1"/>
</dbReference>
<comment type="similarity">
    <text evidence="1">Belongs to the peptidase S1C family.</text>
</comment>
<dbReference type="PANTHER" id="PTHR43343:SF3">
    <property type="entry name" value="PROTEASE DO-LIKE 8, CHLOROPLASTIC"/>
    <property type="match status" value="1"/>
</dbReference>
<dbReference type="SMART" id="SM00228">
    <property type="entry name" value="PDZ"/>
    <property type="match status" value="1"/>
</dbReference>
<keyword evidence="3" id="KW-0378">Hydrolase</keyword>
<dbReference type="InterPro" id="IPR009003">
    <property type="entry name" value="Peptidase_S1_PA"/>
</dbReference>
<dbReference type="Gene3D" id="2.40.10.10">
    <property type="entry name" value="Trypsin-like serine proteases"/>
    <property type="match status" value="2"/>
</dbReference>
<dbReference type="Gene3D" id="2.30.42.10">
    <property type="match status" value="1"/>
</dbReference>
<evidence type="ECO:0000313" key="5">
    <source>
        <dbReference type="EMBL" id="GIJ55582.1"/>
    </source>
</evidence>
<dbReference type="PANTHER" id="PTHR43343">
    <property type="entry name" value="PEPTIDASE S12"/>
    <property type="match status" value="1"/>
</dbReference>
<dbReference type="Proteomes" id="UP000612585">
    <property type="component" value="Unassembled WGS sequence"/>
</dbReference>
<sequence>MWSLAAAGAGIALVSGLLGGAIVHWTADSKAAAGGAVTSCAASTVAEDVLPAVVTLMVSNGSTGGNGSGSIIRSGGHILTNDHVISPAGSTGTIDVLYSGGQTVRATVVGRAPRVDLAVVKADPPRGASTITIGRSAPLRVGQPVVALGSPLGLSGTVTTGIVSALGRDVPVPADGGETAVLPGAIQTDAAINPGNSGGALVDCAGALVGVNTAIATVPSASGDAGGGSVGIGFAVPVDVAMMVADQLIAQGRFSPPYVGVSVAPIPAAIADRFGLTHGLFVQAVTPAGPAQQAGLRPGDIITAVERRAAIGSDSLFLATLTKQPGDRVAVEYTRAGTAEQTTITLGSPP</sequence>
<dbReference type="SUPFAM" id="SSF50494">
    <property type="entry name" value="Trypsin-like serine proteases"/>
    <property type="match status" value="1"/>
</dbReference>
<dbReference type="Pfam" id="PF13180">
    <property type="entry name" value="PDZ_2"/>
    <property type="match status" value="1"/>
</dbReference>
<dbReference type="AlphaFoldDB" id="A0A8J3Z3B6"/>
<name>A0A8J3Z3B6_9ACTN</name>
<evidence type="ECO:0000259" key="4">
    <source>
        <dbReference type="PROSITE" id="PS50106"/>
    </source>
</evidence>
<dbReference type="InterPro" id="IPR036034">
    <property type="entry name" value="PDZ_sf"/>
</dbReference>
<dbReference type="PRINTS" id="PR00834">
    <property type="entry name" value="PROTEASES2C"/>
</dbReference>
<protein>
    <submittedName>
        <fullName evidence="5">Serine protease</fullName>
    </submittedName>
</protein>
<evidence type="ECO:0000256" key="2">
    <source>
        <dbReference type="ARBA" id="ARBA00022670"/>
    </source>
</evidence>
<dbReference type="RefSeq" id="WP_203992679.1">
    <property type="nucleotide sequence ID" value="NZ_BOPG01000019.1"/>
</dbReference>
<evidence type="ECO:0000256" key="3">
    <source>
        <dbReference type="ARBA" id="ARBA00022801"/>
    </source>
</evidence>
<dbReference type="GO" id="GO:0006508">
    <property type="term" value="P:proteolysis"/>
    <property type="evidence" value="ECO:0007669"/>
    <property type="project" value="UniProtKB-KW"/>
</dbReference>
<dbReference type="EMBL" id="BOPG01000019">
    <property type="protein sequence ID" value="GIJ55582.1"/>
    <property type="molecule type" value="Genomic_DNA"/>
</dbReference>
<organism evidence="5 6">
    <name type="scientific">Virgisporangium aurantiacum</name>
    <dbReference type="NCBI Taxonomy" id="175570"/>
    <lineage>
        <taxon>Bacteria</taxon>
        <taxon>Bacillati</taxon>
        <taxon>Actinomycetota</taxon>
        <taxon>Actinomycetes</taxon>
        <taxon>Micromonosporales</taxon>
        <taxon>Micromonosporaceae</taxon>
        <taxon>Virgisporangium</taxon>
    </lineage>
</organism>
<gene>
    <name evidence="5" type="ORF">Vau01_030980</name>
</gene>
<dbReference type="GO" id="GO:0004252">
    <property type="term" value="F:serine-type endopeptidase activity"/>
    <property type="evidence" value="ECO:0007669"/>
    <property type="project" value="InterPro"/>
</dbReference>
<reference evidence="5" key="1">
    <citation type="submission" date="2021-01" db="EMBL/GenBank/DDBJ databases">
        <title>Whole genome shotgun sequence of Virgisporangium aurantiacum NBRC 16421.</title>
        <authorList>
            <person name="Komaki H."/>
            <person name="Tamura T."/>
        </authorList>
    </citation>
    <scope>NUCLEOTIDE SEQUENCE</scope>
    <source>
        <strain evidence="5">NBRC 16421</strain>
    </source>
</reference>
<feature type="domain" description="PDZ" evidence="4">
    <location>
        <begin position="243"/>
        <end position="337"/>
    </location>
</feature>
<evidence type="ECO:0000256" key="1">
    <source>
        <dbReference type="ARBA" id="ARBA00010541"/>
    </source>
</evidence>
<dbReference type="PROSITE" id="PS50106">
    <property type="entry name" value="PDZ"/>
    <property type="match status" value="1"/>
</dbReference>
<dbReference type="InterPro" id="IPR001940">
    <property type="entry name" value="Peptidase_S1C"/>
</dbReference>
<comment type="caution">
    <text evidence="5">The sequence shown here is derived from an EMBL/GenBank/DDBJ whole genome shotgun (WGS) entry which is preliminary data.</text>
</comment>
<proteinExistence type="inferred from homology"/>
<dbReference type="Pfam" id="PF13365">
    <property type="entry name" value="Trypsin_2"/>
    <property type="match status" value="1"/>
</dbReference>
<accession>A0A8J3Z3B6</accession>